<sequence>MCFRSPFCVSELVLLPLMNKNPTRKMTNMDQFNIYCKSGCKGMHFARTSRGAEEQLNTHIIQAGKALLELAFTNEELLQELDEEVLWLKSQNTHTGQVKL</sequence>
<name>A0ABD1W2N0_9LAMI</name>
<reference evidence="2" key="1">
    <citation type="submission" date="2024-07" db="EMBL/GenBank/DDBJ databases">
        <title>Two chromosome-level genome assemblies of Korean endemic species Abeliophyllum distichum and Forsythia ovata (Oleaceae).</title>
        <authorList>
            <person name="Jang H."/>
        </authorList>
    </citation>
    <scope>NUCLEOTIDE SEQUENCE [LARGE SCALE GENOMIC DNA]</scope>
</reference>
<gene>
    <name evidence="1" type="ORF">Fot_13137</name>
</gene>
<evidence type="ECO:0000313" key="2">
    <source>
        <dbReference type="Proteomes" id="UP001604277"/>
    </source>
</evidence>
<organism evidence="1 2">
    <name type="scientific">Forsythia ovata</name>
    <dbReference type="NCBI Taxonomy" id="205694"/>
    <lineage>
        <taxon>Eukaryota</taxon>
        <taxon>Viridiplantae</taxon>
        <taxon>Streptophyta</taxon>
        <taxon>Embryophyta</taxon>
        <taxon>Tracheophyta</taxon>
        <taxon>Spermatophyta</taxon>
        <taxon>Magnoliopsida</taxon>
        <taxon>eudicotyledons</taxon>
        <taxon>Gunneridae</taxon>
        <taxon>Pentapetalae</taxon>
        <taxon>asterids</taxon>
        <taxon>lamiids</taxon>
        <taxon>Lamiales</taxon>
        <taxon>Oleaceae</taxon>
        <taxon>Forsythieae</taxon>
        <taxon>Forsythia</taxon>
    </lineage>
</organism>
<dbReference type="Proteomes" id="UP001604277">
    <property type="component" value="Unassembled WGS sequence"/>
</dbReference>
<proteinExistence type="predicted"/>
<dbReference type="AlphaFoldDB" id="A0ABD1W2N0"/>
<keyword evidence="2" id="KW-1185">Reference proteome</keyword>
<protein>
    <submittedName>
        <fullName evidence="1">Uncharacterized protein</fullName>
    </submittedName>
</protein>
<accession>A0ABD1W2N0</accession>
<comment type="caution">
    <text evidence="1">The sequence shown here is derived from an EMBL/GenBank/DDBJ whole genome shotgun (WGS) entry which is preliminary data.</text>
</comment>
<dbReference type="EMBL" id="JBFOLJ010000004">
    <property type="protein sequence ID" value="KAL2543904.1"/>
    <property type="molecule type" value="Genomic_DNA"/>
</dbReference>
<evidence type="ECO:0000313" key="1">
    <source>
        <dbReference type="EMBL" id="KAL2543904.1"/>
    </source>
</evidence>